<evidence type="ECO:0000313" key="4">
    <source>
        <dbReference type="Proteomes" id="UP000184363"/>
    </source>
</evidence>
<dbReference type="Pfam" id="PF10939">
    <property type="entry name" value="DUF2631"/>
    <property type="match status" value="1"/>
</dbReference>
<dbReference type="Proteomes" id="UP000184363">
    <property type="component" value="Unassembled WGS sequence"/>
</dbReference>
<keyword evidence="4" id="KW-1185">Reference proteome</keyword>
<sequence length="85" mass="9250">MASSSREVARRPEEDVPDPDSKWGWNGSFPNGGLAAGIFCIIALLAMTIGNHTGRIEDLYLVGTAAILAVGVLISIRNRRNAWRR</sequence>
<keyword evidence="2" id="KW-0472">Membrane</keyword>
<organism evidence="3 4">
    <name type="scientific">Pseudonocardia thermophila</name>
    <dbReference type="NCBI Taxonomy" id="1848"/>
    <lineage>
        <taxon>Bacteria</taxon>
        <taxon>Bacillati</taxon>
        <taxon>Actinomycetota</taxon>
        <taxon>Actinomycetes</taxon>
        <taxon>Pseudonocardiales</taxon>
        <taxon>Pseudonocardiaceae</taxon>
        <taxon>Pseudonocardia</taxon>
    </lineage>
</organism>
<dbReference type="RefSeq" id="WP_159444964.1">
    <property type="nucleotide sequence ID" value="NZ_FRAP01000023.1"/>
</dbReference>
<evidence type="ECO:0000313" key="3">
    <source>
        <dbReference type="EMBL" id="SHL28429.1"/>
    </source>
</evidence>
<accession>A0A1M6ZDJ2</accession>
<reference evidence="3 4" key="1">
    <citation type="submission" date="2016-11" db="EMBL/GenBank/DDBJ databases">
        <authorList>
            <person name="Jaros S."/>
            <person name="Januszkiewicz K."/>
            <person name="Wedrychowicz H."/>
        </authorList>
    </citation>
    <scope>NUCLEOTIDE SEQUENCE [LARGE SCALE GENOMIC DNA]</scope>
    <source>
        <strain evidence="3 4">DSM 43832</strain>
    </source>
</reference>
<feature type="transmembrane region" description="Helical" evidence="2">
    <location>
        <begin position="32"/>
        <end position="53"/>
    </location>
</feature>
<feature type="transmembrane region" description="Helical" evidence="2">
    <location>
        <begin position="59"/>
        <end position="76"/>
    </location>
</feature>
<evidence type="ECO:0000256" key="1">
    <source>
        <dbReference type="SAM" id="MobiDB-lite"/>
    </source>
</evidence>
<gene>
    <name evidence="3" type="ORF">SAMN05443637_12356</name>
</gene>
<name>A0A1M6ZDJ2_PSETH</name>
<evidence type="ECO:0008006" key="5">
    <source>
        <dbReference type="Google" id="ProtNLM"/>
    </source>
</evidence>
<dbReference type="STRING" id="1848.SAMN05443637_12356"/>
<feature type="region of interest" description="Disordered" evidence="1">
    <location>
        <begin position="1"/>
        <end position="25"/>
    </location>
</feature>
<keyword evidence="2" id="KW-0812">Transmembrane</keyword>
<dbReference type="AlphaFoldDB" id="A0A1M6ZDJ2"/>
<dbReference type="EMBL" id="FRAP01000023">
    <property type="protein sequence ID" value="SHL28429.1"/>
    <property type="molecule type" value="Genomic_DNA"/>
</dbReference>
<keyword evidence="2" id="KW-1133">Transmembrane helix</keyword>
<dbReference type="OrthoDB" id="3401220at2"/>
<protein>
    <recommendedName>
        <fullName evidence="5">DUF2631 domain-containing protein</fullName>
    </recommendedName>
</protein>
<dbReference type="InterPro" id="IPR024341">
    <property type="entry name" value="DUF2631"/>
</dbReference>
<evidence type="ECO:0000256" key="2">
    <source>
        <dbReference type="SAM" id="Phobius"/>
    </source>
</evidence>
<proteinExistence type="predicted"/>